<evidence type="ECO:0000313" key="2">
    <source>
        <dbReference type="EMBL" id="BAL87696.1"/>
    </source>
</evidence>
<dbReference type="Proteomes" id="UP000007882">
    <property type="component" value="Chromosome"/>
</dbReference>
<protein>
    <submittedName>
        <fullName evidence="2">Putative hydrolase</fullName>
    </submittedName>
</protein>
<feature type="domain" description="Fumarylacetoacetase-like C-terminal" evidence="1">
    <location>
        <begin position="118"/>
        <end position="301"/>
    </location>
</feature>
<dbReference type="Gene3D" id="3.90.850.10">
    <property type="entry name" value="Fumarylacetoacetase-like, C-terminal domain"/>
    <property type="match status" value="1"/>
</dbReference>
<keyword evidence="3" id="KW-1185">Reference proteome</keyword>
<evidence type="ECO:0000259" key="1">
    <source>
        <dbReference type="Pfam" id="PF01557"/>
    </source>
</evidence>
<dbReference type="PATRIC" id="fig|512565.3.peg.2475"/>
<dbReference type="Pfam" id="PF01557">
    <property type="entry name" value="FAA_hydrolase"/>
    <property type="match status" value="1"/>
</dbReference>
<keyword evidence="2" id="KW-0378">Hydrolase</keyword>
<dbReference type="AlphaFoldDB" id="I0H3V9"/>
<sequence length="312" mass="34121">MRVGMRDGQLVAWDQVTGAWVVVGDDLLTFLGGGIDAVRDAERAFGDPYRKEAGGGPMGLPLEAASLRCFALWEEHMINGARGMVERFGSPGIRRFARSFERVTGRVPPPMRPRPNFYRDPQFYMGNHRAMHADGATVAWPSFASVLDFECEIGMIIARSVTDCDTTEGRAAIGGFVILNDWSARDTQWDDTRRGTFGGVVKAKTFANSMSAVVVTADEVLPRWRELTGQVTVNGEIWAKSQTKSPMYDLGAVVKYAAHGEHLRPGDVLSSGTIPTLCGLELGRFPARGDEVRLELDLATGEPVTLTNRIEG</sequence>
<dbReference type="PANTHER" id="PTHR43211:SF1">
    <property type="entry name" value="BLL6422 PROTEIN"/>
    <property type="match status" value="1"/>
</dbReference>
<dbReference type="InterPro" id="IPR036663">
    <property type="entry name" value="Fumarylacetoacetase_C_sf"/>
</dbReference>
<dbReference type="SUPFAM" id="SSF56529">
    <property type="entry name" value="FAH"/>
    <property type="match status" value="1"/>
</dbReference>
<dbReference type="STRING" id="512565.AMIS_24760"/>
<name>I0H3V9_ACTM4</name>
<accession>I0H3V9</accession>
<reference evidence="2 3" key="1">
    <citation type="submission" date="2012-02" db="EMBL/GenBank/DDBJ databases">
        <title>Complete genome sequence of Actinoplanes missouriensis 431 (= NBRC 102363).</title>
        <authorList>
            <person name="Ohnishi Y."/>
            <person name="Ishikawa J."/>
            <person name="Sekine M."/>
            <person name="Hosoyama A."/>
            <person name="Harada T."/>
            <person name="Narita H."/>
            <person name="Hata T."/>
            <person name="Konno Y."/>
            <person name="Tutikane K."/>
            <person name="Fujita N."/>
            <person name="Horinouchi S."/>
            <person name="Hayakawa M."/>
        </authorList>
    </citation>
    <scope>NUCLEOTIDE SEQUENCE [LARGE SCALE GENOMIC DNA]</scope>
    <source>
        <strain evidence="3">ATCC 14538 / DSM 43046 / CBS 188.64 / JCM 3121 / NBRC 102363 / NCIMB 12654 / NRRL B-3342 / UNCC 431</strain>
    </source>
</reference>
<dbReference type="InterPro" id="IPR011234">
    <property type="entry name" value="Fumarylacetoacetase-like_C"/>
</dbReference>
<dbReference type="HOGENOM" id="CLU_028458_3_3_11"/>
<dbReference type="PANTHER" id="PTHR43211">
    <property type="entry name" value="FUMARYLACETOACETATE HYDROLASE"/>
    <property type="match status" value="1"/>
</dbReference>
<dbReference type="OrthoDB" id="2273115at2"/>
<dbReference type="KEGG" id="ams:AMIS_24760"/>
<dbReference type="GO" id="GO:0016787">
    <property type="term" value="F:hydrolase activity"/>
    <property type="evidence" value="ECO:0007669"/>
    <property type="project" value="UniProtKB-KW"/>
</dbReference>
<proteinExistence type="predicted"/>
<evidence type="ECO:0000313" key="3">
    <source>
        <dbReference type="Proteomes" id="UP000007882"/>
    </source>
</evidence>
<dbReference type="EMBL" id="AP012319">
    <property type="protein sequence ID" value="BAL87696.1"/>
    <property type="molecule type" value="Genomic_DNA"/>
</dbReference>
<gene>
    <name evidence="2" type="ordered locus">AMIS_24760</name>
</gene>
<organism evidence="2 3">
    <name type="scientific">Actinoplanes missouriensis (strain ATCC 14538 / DSM 43046 / CBS 188.64 / JCM 3121 / NBRC 102363 / NCIMB 12654 / NRRL B-3342 / UNCC 431)</name>
    <dbReference type="NCBI Taxonomy" id="512565"/>
    <lineage>
        <taxon>Bacteria</taxon>
        <taxon>Bacillati</taxon>
        <taxon>Actinomycetota</taxon>
        <taxon>Actinomycetes</taxon>
        <taxon>Micromonosporales</taxon>
        <taxon>Micromonosporaceae</taxon>
        <taxon>Actinoplanes</taxon>
    </lineage>
</organism>
<dbReference type="eggNOG" id="COG0179">
    <property type="taxonomic scope" value="Bacteria"/>
</dbReference>